<evidence type="ECO:0000313" key="2">
    <source>
        <dbReference type="EMBL" id="RPF19480.1"/>
    </source>
</evidence>
<accession>A0A3N4YM20</accession>
<gene>
    <name evidence="2" type="ORF">EDD34_0028</name>
</gene>
<feature type="compositionally biased region" description="Acidic residues" evidence="1">
    <location>
        <begin position="80"/>
        <end position="91"/>
    </location>
</feature>
<dbReference type="Proteomes" id="UP000280501">
    <property type="component" value="Unassembled WGS sequence"/>
</dbReference>
<dbReference type="EMBL" id="RKQZ01000001">
    <property type="protein sequence ID" value="RPF19480.1"/>
    <property type="molecule type" value="Genomic_DNA"/>
</dbReference>
<feature type="region of interest" description="Disordered" evidence="1">
    <location>
        <begin position="30"/>
        <end position="98"/>
    </location>
</feature>
<dbReference type="AlphaFoldDB" id="A0A3N4YM20"/>
<evidence type="ECO:0000256" key="1">
    <source>
        <dbReference type="SAM" id="MobiDB-lite"/>
    </source>
</evidence>
<keyword evidence="3" id="KW-1185">Reference proteome</keyword>
<sequence>MRKAMMVTVTAVVLVVAAWIGWPRDEETDEFADRAGNAVEQTDENGGDGTTDSGADSTAGTPSDPVTDGEVDPGEPALEVVDEPEFDTDGEPTERIEATWDEDIRAAARTTASAAVTAFSDVDQSADDWWKGLSPLLTPQAKAVYEDVDPRNVPVRQVTGPASVVDESSTLLTEVTVPTDVGDYTVMLVRADGGSPWLAEQIRPPS</sequence>
<reference evidence="2 3" key="1">
    <citation type="submission" date="2018-11" db="EMBL/GenBank/DDBJ databases">
        <title>Sequencing the genomes of 1000 actinobacteria strains.</title>
        <authorList>
            <person name="Klenk H.-P."/>
        </authorList>
    </citation>
    <scope>NUCLEOTIDE SEQUENCE [LARGE SCALE GENOMIC DNA]</scope>
    <source>
        <strain evidence="2 3">DSM 15700</strain>
    </source>
</reference>
<name>A0A3N4YM20_9MICO</name>
<organism evidence="2 3">
    <name type="scientific">Myceligenerans xiligouense</name>
    <dbReference type="NCBI Taxonomy" id="253184"/>
    <lineage>
        <taxon>Bacteria</taxon>
        <taxon>Bacillati</taxon>
        <taxon>Actinomycetota</taxon>
        <taxon>Actinomycetes</taxon>
        <taxon>Micrococcales</taxon>
        <taxon>Promicromonosporaceae</taxon>
        <taxon>Myceligenerans</taxon>
    </lineage>
</organism>
<feature type="compositionally biased region" description="Low complexity" evidence="1">
    <location>
        <begin position="50"/>
        <end position="61"/>
    </location>
</feature>
<comment type="caution">
    <text evidence="2">The sequence shown here is derived from an EMBL/GenBank/DDBJ whole genome shotgun (WGS) entry which is preliminary data.</text>
</comment>
<proteinExistence type="predicted"/>
<protein>
    <submittedName>
        <fullName evidence="2">Uncharacterized protein</fullName>
    </submittedName>
</protein>
<evidence type="ECO:0000313" key="3">
    <source>
        <dbReference type="Proteomes" id="UP000280501"/>
    </source>
</evidence>